<protein>
    <submittedName>
        <fullName evidence="3">Uncharacterized protein</fullName>
    </submittedName>
</protein>
<evidence type="ECO:0000313" key="3">
    <source>
        <dbReference type="EMBL" id="RGQ80470.1"/>
    </source>
</evidence>
<evidence type="ECO:0000256" key="2">
    <source>
        <dbReference type="SAM" id="SignalP"/>
    </source>
</evidence>
<keyword evidence="1" id="KW-0472">Membrane</keyword>
<evidence type="ECO:0000313" key="4">
    <source>
        <dbReference type="Proteomes" id="UP000286147"/>
    </source>
</evidence>
<sequence>MKNKIITFFISLGIPISSLGMANNCTGFCGNCQLNCMPGVIAIIILGSKCILKKIKEKWRNKYEQI</sequence>
<proteinExistence type="predicted"/>
<dbReference type="Proteomes" id="UP000286147">
    <property type="component" value="Unassembled WGS sequence"/>
</dbReference>
<dbReference type="AlphaFoldDB" id="A0A412CD89"/>
<gene>
    <name evidence="3" type="ORF">DWY77_08980</name>
</gene>
<feature type="chain" id="PRO_5039297846" evidence="2">
    <location>
        <begin position="23"/>
        <end position="66"/>
    </location>
</feature>
<name>A0A412CD89_9FIRM</name>
<comment type="caution">
    <text evidence="3">The sequence shown here is derived from an EMBL/GenBank/DDBJ whole genome shotgun (WGS) entry which is preliminary data.</text>
</comment>
<feature type="signal peptide" evidence="2">
    <location>
        <begin position="1"/>
        <end position="22"/>
    </location>
</feature>
<keyword evidence="1" id="KW-1133">Transmembrane helix</keyword>
<dbReference type="EMBL" id="QRTP01000024">
    <property type="protein sequence ID" value="RGQ80470.1"/>
    <property type="molecule type" value="Genomic_DNA"/>
</dbReference>
<keyword evidence="2" id="KW-0732">Signal</keyword>
<organism evidence="3 4">
    <name type="scientific">Megamonas rupellensis</name>
    <dbReference type="NCBI Taxonomy" id="491921"/>
    <lineage>
        <taxon>Bacteria</taxon>
        <taxon>Bacillati</taxon>
        <taxon>Bacillota</taxon>
        <taxon>Negativicutes</taxon>
        <taxon>Selenomonadales</taxon>
        <taxon>Selenomonadaceae</taxon>
        <taxon>Megamonas</taxon>
    </lineage>
</organism>
<accession>A0A412CD89</accession>
<feature type="transmembrane region" description="Helical" evidence="1">
    <location>
        <begin position="32"/>
        <end position="52"/>
    </location>
</feature>
<evidence type="ECO:0000256" key="1">
    <source>
        <dbReference type="SAM" id="Phobius"/>
    </source>
</evidence>
<keyword evidence="1" id="KW-0812">Transmembrane</keyword>
<reference evidence="3 4" key="1">
    <citation type="submission" date="2018-08" db="EMBL/GenBank/DDBJ databases">
        <title>A genome reference for cultivated species of the human gut microbiota.</title>
        <authorList>
            <person name="Zou Y."/>
            <person name="Xue W."/>
            <person name="Luo G."/>
        </authorList>
    </citation>
    <scope>NUCLEOTIDE SEQUENCE [LARGE SCALE GENOMIC DNA]</scope>
    <source>
        <strain evidence="3 4">AF27-12</strain>
    </source>
</reference>